<gene>
    <name evidence="5" type="ORF">SAMN04489765_4433</name>
</gene>
<dbReference type="RefSeq" id="WP_082756185.1">
    <property type="nucleotide sequence ID" value="NZ_AP025457.1"/>
</dbReference>
<dbReference type="STRING" id="47312.SAMN04489765_4433"/>
<comment type="similarity">
    <text evidence="1">Belongs to the BlaI transcriptional regulatory family.</text>
</comment>
<reference evidence="6" key="1">
    <citation type="submission" date="2016-10" db="EMBL/GenBank/DDBJ databases">
        <authorList>
            <person name="Varghese N."/>
            <person name="Submissions S."/>
        </authorList>
    </citation>
    <scope>NUCLEOTIDE SEQUENCE [LARGE SCALE GENOMIC DNA]</scope>
    <source>
        <strain evidence="6">DSM 44142</strain>
    </source>
</reference>
<dbReference type="EMBL" id="FNLF01000002">
    <property type="protein sequence ID" value="SDR27246.1"/>
    <property type="molecule type" value="Genomic_DNA"/>
</dbReference>
<evidence type="ECO:0000256" key="2">
    <source>
        <dbReference type="ARBA" id="ARBA00023015"/>
    </source>
</evidence>
<keyword evidence="3" id="KW-0238">DNA-binding</keyword>
<sequence length="120" mass="13179">MKGAYGLGEREATIMAVLWDADEALTVRDVLDRLASPLAYTTVMTVLDNLHGKGFVARQKAGRAFRYVPAESREQLTARMMRDLLAESGDPEGVLLHFAKGASAEESTMLREILRRGGLV</sequence>
<dbReference type="GO" id="GO:0045892">
    <property type="term" value="P:negative regulation of DNA-templated transcription"/>
    <property type="evidence" value="ECO:0007669"/>
    <property type="project" value="InterPro"/>
</dbReference>
<dbReference type="OrthoDB" id="9813987at2"/>
<dbReference type="GO" id="GO:0003677">
    <property type="term" value="F:DNA binding"/>
    <property type="evidence" value="ECO:0007669"/>
    <property type="project" value="UniProtKB-KW"/>
</dbReference>
<evidence type="ECO:0000256" key="3">
    <source>
        <dbReference type="ARBA" id="ARBA00023125"/>
    </source>
</evidence>
<proteinExistence type="inferred from homology"/>
<evidence type="ECO:0000313" key="6">
    <source>
        <dbReference type="Proteomes" id="UP000183053"/>
    </source>
</evidence>
<organism evidence="5 6">
    <name type="scientific">Tsukamurella pulmonis</name>
    <dbReference type="NCBI Taxonomy" id="47312"/>
    <lineage>
        <taxon>Bacteria</taxon>
        <taxon>Bacillati</taxon>
        <taxon>Actinomycetota</taxon>
        <taxon>Actinomycetes</taxon>
        <taxon>Mycobacteriales</taxon>
        <taxon>Tsukamurellaceae</taxon>
        <taxon>Tsukamurella</taxon>
    </lineage>
</organism>
<evidence type="ECO:0000256" key="4">
    <source>
        <dbReference type="ARBA" id="ARBA00023163"/>
    </source>
</evidence>
<dbReference type="AlphaFoldDB" id="A0A1H1HQC6"/>
<keyword evidence="4" id="KW-0804">Transcription</keyword>
<dbReference type="SUPFAM" id="SSF46785">
    <property type="entry name" value="Winged helix' DNA-binding domain"/>
    <property type="match status" value="1"/>
</dbReference>
<protein>
    <submittedName>
        <fullName evidence="5">Predicted transcriptional regulator</fullName>
    </submittedName>
</protein>
<dbReference type="InterPro" id="IPR036390">
    <property type="entry name" value="WH_DNA-bd_sf"/>
</dbReference>
<dbReference type="InterPro" id="IPR036388">
    <property type="entry name" value="WH-like_DNA-bd_sf"/>
</dbReference>
<dbReference type="Gene3D" id="1.10.10.10">
    <property type="entry name" value="Winged helix-like DNA-binding domain superfamily/Winged helix DNA-binding domain"/>
    <property type="match status" value="1"/>
</dbReference>
<keyword evidence="6" id="KW-1185">Reference proteome</keyword>
<dbReference type="Pfam" id="PF03965">
    <property type="entry name" value="Penicillinase_R"/>
    <property type="match status" value="1"/>
</dbReference>
<accession>A0A1H1HQC6</accession>
<keyword evidence="2" id="KW-0805">Transcription regulation</keyword>
<name>A0A1H1HQC6_9ACTN</name>
<evidence type="ECO:0000256" key="1">
    <source>
        <dbReference type="ARBA" id="ARBA00011046"/>
    </source>
</evidence>
<dbReference type="Gene3D" id="6.10.140.850">
    <property type="match status" value="1"/>
</dbReference>
<dbReference type="Proteomes" id="UP000183053">
    <property type="component" value="Unassembled WGS sequence"/>
</dbReference>
<evidence type="ECO:0000313" key="5">
    <source>
        <dbReference type="EMBL" id="SDR27246.1"/>
    </source>
</evidence>
<dbReference type="InterPro" id="IPR005650">
    <property type="entry name" value="BlaI_family"/>
</dbReference>